<keyword evidence="1" id="KW-0732">Signal</keyword>
<proteinExistence type="predicted"/>
<evidence type="ECO:0000313" key="3">
    <source>
        <dbReference type="Proteomes" id="UP000005262"/>
    </source>
</evidence>
<feature type="chain" id="PRO_5003793191" description="Ig-like domain-containing protein" evidence="1">
    <location>
        <begin position="28"/>
        <end position="385"/>
    </location>
</feature>
<evidence type="ECO:0008006" key="4">
    <source>
        <dbReference type="Google" id="ProtNLM"/>
    </source>
</evidence>
<reference evidence="3" key="2">
    <citation type="submission" date="2012-08" db="EMBL/GenBank/DDBJ databases">
        <title>Finished genome of Desulfosporosinus meridiei DSM 13257.</title>
        <authorList>
            <person name="Huntemann M."/>
            <person name="Wei C.-L."/>
            <person name="Han J."/>
            <person name="Detter J.C."/>
            <person name="Han C."/>
            <person name="Davenport K."/>
            <person name="Daligault H."/>
            <person name="Erkkila T."/>
            <person name="Gu W."/>
            <person name="Munk A.C.C."/>
            <person name="Teshima H."/>
            <person name="Xu Y."/>
            <person name="Chain P."/>
            <person name="Tapia R."/>
            <person name="Chen A."/>
            <person name="Krypides N."/>
            <person name="Mavromatis K."/>
            <person name="Markowitz V."/>
            <person name="Szeto E."/>
            <person name="Ivanova N."/>
            <person name="Mikhailova N."/>
            <person name="Ovchinnikova G."/>
            <person name="Pagani I."/>
            <person name="Pati A."/>
            <person name="Goodwin L."/>
            <person name="Peters L."/>
            <person name="Pitluck S."/>
            <person name="Woyke T."/>
            <person name="Pester M."/>
            <person name="Spring S."/>
            <person name="Ollivier B."/>
            <person name="Rattei T."/>
            <person name="Klenk H.-P."/>
            <person name="Wagner M."/>
            <person name="Loy A."/>
        </authorList>
    </citation>
    <scope>NUCLEOTIDE SEQUENCE [LARGE SCALE GENOMIC DNA]</scope>
    <source>
        <strain evidence="3">ATCC BAA-275 / DSM 13257 / NCIMB 13706 / S10</strain>
    </source>
</reference>
<sequence length="385" mass="42035">MKKTKKALASLAIAGMVLTMIPFNAVAEGTVPTLPSPSAETETQIGSLIAQRGGFSHTASLQEIVTEMLSYRGYLNPSEKDSLKEARTNLLIAVQDGTLSSALDGLLTDQVVARFEAKGATREDAKAAIVKSLLDLQGLNYSDDKAAMESALISFETENGRTFRTLFGDDFKIELFYSFILATQDELQKEIKQEVKQNPFGLMAILGYSSTEISAELIKGKLVQLLRTALHKVTDRENSKYYVFNQKLADIDWNIELLVETQEQVGAVIDPTNAAQKAMAMSVIRSQIECKINGTITDPWTPLTLKKRANKPKLALSLKGIDTGSLNVGSLLFWKSDNSAIVTVAEDGSSIKAGTTKGTTFITAYRRNDLQVEANELIRIAVTVN</sequence>
<dbReference type="SUPFAM" id="SSF49373">
    <property type="entry name" value="Invasin/intimin cell-adhesion fragments"/>
    <property type="match status" value="1"/>
</dbReference>
<dbReference type="OrthoDB" id="1791830at2"/>
<feature type="signal peptide" evidence="1">
    <location>
        <begin position="1"/>
        <end position="27"/>
    </location>
</feature>
<reference evidence="2 3" key="1">
    <citation type="journal article" date="2012" name="J. Bacteriol.">
        <title>Complete genome sequences of Desulfosporosinus orientis DSM765T, Desulfosporosinus youngiae DSM17734T, Desulfosporosinus meridiei DSM13257T, and Desulfosporosinus acidiphilus DSM22704T.</title>
        <authorList>
            <person name="Pester M."/>
            <person name="Brambilla E."/>
            <person name="Alazard D."/>
            <person name="Rattei T."/>
            <person name="Weinmaier T."/>
            <person name="Han J."/>
            <person name="Lucas S."/>
            <person name="Lapidus A."/>
            <person name="Cheng J.F."/>
            <person name="Goodwin L."/>
            <person name="Pitluck S."/>
            <person name="Peters L."/>
            <person name="Ovchinnikova G."/>
            <person name="Teshima H."/>
            <person name="Detter J.C."/>
            <person name="Han C.S."/>
            <person name="Tapia R."/>
            <person name="Land M.L."/>
            <person name="Hauser L."/>
            <person name="Kyrpides N.C."/>
            <person name="Ivanova N.N."/>
            <person name="Pagani I."/>
            <person name="Huntmann M."/>
            <person name="Wei C.L."/>
            <person name="Davenport K.W."/>
            <person name="Daligault H."/>
            <person name="Chain P.S."/>
            <person name="Chen A."/>
            <person name="Mavromatis K."/>
            <person name="Markowitz V."/>
            <person name="Szeto E."/>
            <person name="Mikhailova N."/>
            <person name="Pati A."/>
            <person name="Wagner M."/>
            <person name="Woyke T."/>
            <person name="Ollivier B."/>
            <person name="Klenk H.P."/>
            <person name="Spring S."/>
            <person name="Loy A."/>
        </authorList>
    </citation>
    <scope>NUCLEOTIDE SEQUENCE [LARGE SCALE GENOMIC DNA]</scope>
    <source>
        <strain evidence="3">ATCC BAA-275 / DSM 13257 / NCIMB 13706 / S10</strain>
    </source>
</reference>
<dbReference type="EMBL" id="CP003629">
    <property type="protein sequence ID" value="AFQ45958.1"/>
    <property type="molecule type" value="Genomic_DNA"/>
</dbReference>
<dbReference type="KEGG" id="dmi:Desmer_4129"/>
<protein>
    <recommendedName>
        <fullName evidence="4">Ig-like domain-containing protein</fullName>
    </recommendedName>
</protein>
<dbReference type="InterPro" id="IPR008964">
    <property type="entry name" value="Invasin/intimin_cell_adhesion"/>
</dbReference>
<dbReference type="RefSeq" id="WP_014904866.1">
    <property type="nucleotide sequence ID" value="NC_018515.1"/>
</dbReference>
<keyword evidence="3" id="KW-1185">Reference proteome</keyword>
<dbReference type="STRING" id="768704.Desmer_4129"/>
<name>J7J3W1_DESMD</name>
<dbReference type="HOGENOM" id="CLU_737181_0_0_9"/>
<accession>J7J3W1</accession>
<evidence type="ECO:0000256" key="1">
    <source>
        <dbReference type="SAM" id="SignalP"/>
    </source>
</evidence>
<dbReference type="eggNOG" id="COG5492">
    <property type="taxonomic scope" value="Bacteria"/>
</dbReference>
<dbReference type="Proteomes" id="UP000005262">
    <property type="component" value="Chromosome"/>
</dbReference>
<evidence type="ECO:0000313" key="2">
    <source>
        <dbReference type="EMBL" id="AFQ45958.1"/>
    </source>
</evidence>
<dbReference type="eggNOG" id="COG2247">
    <property type="taxonomic scope" value="Bacteria"/>
</dbReference>
<organism evidence="2 3">
    <name type="scientific">Desulfosporosinus meridiei (strain ATCC BAA-275 / DSM 13257 / KCTC 12902 / NCIMB 13706 / S10)</name>
    <dbReference type="NCBI Taxonomy" id="768704"/>
    <lineage>
        <taxon>Bacteria</taxon>
        <taxon>Bacillati</taxon>
        <taxon>Bacillota</taxon>
        <taxon>Clostridia</taxon>
        <taxon>Eubacteriales</taxon>
        <taxon>Desulfitobacteriaceae</taxon>
        <taxon>Desulfosporosinus</taxon>
    </lineage>
</organism>
<dbReference type="AlphaFoldDB" id="J7J3W1"/>
<gene>
    <name evidence="2" type="ordered locus">Desmer_4129</name>
</gene>